<name>A0A7R8ZU97_9CRUS</name>
<dbReference type="EMBL" id="OB669402">
    <property type="protein sequence ID" value="CAD7234662.1"/>
    <property type="molecule type" value="Genomic_DNA"/>
</dbReference>
<evidence type="ECO:0000256" key="1">
    <source>
        <dbReference type="SAM" id="MobiDB-lite"/>
    </source>
</evidence>
<dbReference type="AlphaFoldDB" id="A0A7R8ZU97"/>
<accession>A0A7R8ZU97</accession>
<feature type="region of interest" description="Disordered" evidence="1">
    <location>
        <begin position="356"/>
        <end position="376"/>
    </location>
</feature>
<reference evidence="2" key="1">
    <citation type="submission" date="2020-11" db="EMBL/GenBank/DDBJ databases">
        <authorList>
            <person name="Tran Van P."/>
        </authorList>
    </citation>
    <scope>NUCLEOTIDE SEQUENCE</scope>
</reference>
<proteinExistence type="predicted"/>
<sequence length="376" mass="41085">MAMQRVEPVWHTLGFSVTTPLNLESCVTQVASCILNPLSDSSLRPVREGQRAARQPAAAAELSSSSIVQFARNRSRNLLADRANQVSTARIKAADRAESGLETCHLCPVPSPGTHLDTCQNKTGPLHGMAGSVILLVTRDAEAGVPSRRDARGSKNNRVGEFPYEHSGLNRSPQPLHLDSIAKYDRTVSCLPKPLNGSKDQGRSLATHLFTGIAQNATEFEFLRCPTQDPIRGGWVSFTSPKKRSFVAMFVILRSLRERGETAPVEKIMAEGALSIDPANRKATLADSGDKKTALGGFIRDVTRSRSHIEAVEVLLSAFLNHPCSPHCPQEVEYGGFALTQENGEVELTLEFLETDPGTRGAREEIPRQRQLRHSH</sequence>
<organism evidence="2">
    <name type="scientific">Cyprideis torosa</name>
    <dbReference type="NCBI Taxonomy" id="163714"/>
    <lineage>
        <taxon>Eukaryota</taxon>
        <taxon>Metazoa</taxon>
        <taxon>Ecdysozoa</taxon>
        <taxon>Arthropoda</taxon>
        <taxon>Crustacea</taxon>
        <taxon>Oligostraca</taxon>
        <taxon>Ostracoda</taxon>
        <taxon>Podocopa</taxon>
        <taxon>Podocopida</taxon>
        <taxon>Cytherocopina</taxon>
        <taxon>Cytheroidea</taxon>
        <taxon>Cytherideidae</taxon>
        <taxon>Cyprideis</taxon>
    </lineage>
</organism>
<feature type="region of interest" description="Disordered" evidence="1">
    <location>
        <begin position="145"/>
        <end position="170"/>
    </location>
</feature>
<protein>
    <submittedName>
        <fullName evidence="2">Uncharacterized protein</fullName>
    </submittedName>
</protein>
<gene>
    <name evidence="2" type="ORF">CTOB1V02_LOCUS12478</name>
</gene>
<evidence type="ECO:0000313" key="2">
    <source>
        <dbReference type="EMBL" id="CAD7234662.1"/>
    </source>
</evidence>
<feature type="non-terminal residue" evidence="2">
    <location>
        <position position="376"/>
    </location>
</feature>